<organism evidence="6 7">
    <name type="scientific">Allorhizobium taibaishanense</name>
    <dbReference type="NCBI Taxonomy" id="887144"/>
    <lineage>
        <taxon>Bacteria</taxon>
        <taxon>Pseudomonadati</taxon>
        <taxon>Pseudomonadota</taxon>
        <taxon>Alphaproteobacteria</taxon>
        <taxon>Hyphomicrobiales</taxon>
        <taxon>Rhizobiaceae</taxon>
        <taxon>Rhizobium/Agrobacterium group</taxon>
        <taxon>Allorhizobium</taxon>
    </lineage>
</organism>
<dbReference type="InterPro" id="IPR010538">
    <property type="entry name" value="DHOR"/>
</dbReference>
<dbReference type="Gene3D" id="1.10.760.10">
    <property type="entry name" value="Cytochrome c-like domain"/>
    <property type="match status" value="1"/>
</dbReference>
<dbReference type="InterPro" id="IPR036909">
    <property type="entry name" value="Cyt_c-like_dom_sf"/>
</dbReference>
<name>A0A1Q9A8J5_9HYPH</name>
<dbReference type="RefSeq" id="WP_083943217.1">
    <property type="nucleotide sequence ID" value="NZ_JACIED010000005.1"/>
</dbReference>
<sequence length="489" mass="51914">MLTALVANATAEPRADLSPADRARVETVTAPTGDFSKPEAFEVMSAGAATFTGTADAKAFTHPLATLSFDQQQQFSLGEALFQKLWVSAPSSTQASDGLGPLFNARSCESCHQRGGRGHPPGPNGDATSMFLRLARPAHTDTEKAEIAALKALNFGDETYGRQLQDRAVPGLAAEGQMAVTYQPKTVSLSGGETEVLQVPAYRIDKLAYGPLGADTILSPRIANPMIGMGLIEAIADEDILGNAEAQAQAGQGISGTVAKVRDHRTGDVRIGRFGWKAENAGVRDQSASALAGDIGISSPDDPRHAGDCTAAEKVCLAMPNGVQKRLGTVEAPPPVLDLMTFYSETLAPPKRRDVAKAEVLSGKALFYASGCATCHRPKYVTRRDAANPALSFQLIWPYSDFLLHDMGPELADGQQVGLATGRQWRTPPLWGLGLTGKVGRQAYLHDGRASSLPQAILWHGGEAEQARQAFASMTPVNRKALITFLESL</sequence>
<dbReference type="Pfam" id="PF06537">
    <property type="entry name" value="DHOR"/>
    <property type="match status" value="1"/>
</dbReference>
<dbReference type="GO" id="GO:0046872">
    <property type="term" value="F:metal ion binding"/>
    <property type="evidence" value="ECO:0007669"/>
    <property type="project" value="UniProtKB-KW"/>
</dbReference>
<dbReference type="InterPro" id="IPR051395">
    <property type="entry name" value="Cytochrome_c_Peroxidase/MauG"/>
</dbReference>
<evidence type="ECO:0000256" key="3">
    <source>
        <dbReference type="ARBA" id="ARBA00023004"/>
    </source>
</evidence>
<protein>
    <submittedName>
        <fullName evidence="6">Thiol oxidoreductase</fullName>
    </submittedName>
</protein>
<feature type="domain" description="Cytochrome c" evidence="5">
    <location>
        <begin position="358"/>
        <end position="489"/>
    </location>
</feature>
<dbReference type="STRING" id="887144.BJF91_06605"/>
<dbReference type="PANTHER" id="PTHR30600:SF4">
    <property type="entry name" value="CYTOCHROME C DOMAIN-CONTAINING PROTEIN"/>
    <property type="match status" value="1"/>
</dbReference>
<dbReference type="AlphaFoldDB" id="A0A1Q9A8J5"/>
<dbReference type="PIRSF" id="PIRSF028099">
    <property type="entry name" value="DUF1111"/>
    <property type="match status" value="1"/>
</dbReference>
<comment type="caution">
    <text evidence="6">The sequence shown here is derived from an EMBL/GenBank/DDBJ whole genome shotgun (WGS) entry which is preliminary data.</text>
</comment>
<evidence type="ECO:0000259" key="5">
    <source>
        <dbReference type="PROSITE" id="PS51007"/>
    </source>
</evidence>
<evidence type="ECO:0000256" key="1">
    <source>
        <dbReference type="ARBA" id="ARBA00022617"/>
    </source>
</evidence>
<evidence type="ECO:0000256" key="4">
    <source>
        <dbReference type="PROSITE-ProRule" id="PRU00433"/>
    </source>
</evidence>
<proteinExistence type="predicted"/>
<dbReference type="PANTHER" id="PTHR30600">
    <property type="entry name" value="CYTOCHROME C PEROXIDASE-RELATED"/>
    <property type="match status" value="1"/>
</dbReference>
<accession>A0A1Q9A8J5</accession>
<dbReference type="SUPFAM" id="SSF46626">
    <property type="entry name" value="Cytochrome c"/>
    <property type="match status" value="1"/>
</dbReference>
<gene>
    <name evidence="6" type="ORF">BJF91_06605</name>
</gene>
<evidence type="ECO:0000256" key="2">
    <source>
        <dbReference type="ARBA" id="ARBA00022723"/>
    </source>
</evidence>
<dbReference type="GO" id="GO:0020037">
    <property type="term" value="F:heme binding"/>
    <property type="evidence" value="ECO:0007669"/>
    <property type="project" value="InterPro"/>
</dbReference>
<dbReference type="InterPro" id="IPR009056">
    <property type="entry name" value="Cyt_c-like_dom"/>
</dbReference>
<dbReference type="GO" id="GO:0009055">
    <property type="term" value="F:electron transfer activity"/>
    <property type="evidence" value="ECO:0007669"/>
    <property type="project" value="InterPro"/>
</dbReference>
<evidence type="ECO:0000313" key="6">
    <source>
        <dbReference type="EMBL" id="OLP50903.1"/>
    </source>
</evidence>
<evidence type="ECO:0000313" key="7">
    <source>
        <dbReference type="Proteomes" id="UP000185598"/>
    </source>
</evidence>
<reference evidence="6 7" key="1">
    <citation type="submission" date="2016-09" db="EMBL/GenBank/DDBJ databases">
        <title>Rhizobium oryziradicis sp. nov., isolated from the root of rice.</title>
        <authorList>
            <person name="Zhao J."/>
            <person name="Zhang X."/>
        </authorList>
    </citation>
    <scope>NUCLEOTIDE SEQUENCE [LARGE SCALE GENOMIC DNA]</scope>
    <source>
        <strain evidence="6 7">14971</strain>
    </source>
</reference>
<keyword evidence="7" id="KW-1185">Reference proteome</keyword>
<dbReference type="EMBL" id="MKIN01000020">
    <property type="protein sequence ID" value="OLP50903.1"/>
    <property type="molecule type" value="Genomic_DNA"/>
</dbReference>
<dbReference type="Proteomes" id="UP000185598">
    <property type="component" value="Unassembled WGS sequence"/>
</dbReference>
<dbReference type="OrthoDB" id="9805202at2"/>
<dbReference type="PROSITE" id="PS51007">
    <property type="entry name" value="CYTC"/>
    <property type="match status" value="1"/>
</dbReference>
<dbReference type="GO" id="GO:0004130">
    <property type="term" value="F:cytochrome-c peroxidase activity"/>
    <property type="evidence" value="ECO:0007669"/>
    <property type="project" value="TreeGrafter"/>
</dbReference>
<keyword evidence="2 4" id="KW-0479">Metal-binding</keyword>
<keyword evidence="3 4" id="KW-0408">Iron</keyword>
<keyword evidence="1 4" id="KW-0349">Heme</keyword>